<dbReference type="Proteomes" id="UP001175226">
    <property type="component" value="Unassembled WGS sequence"/>
</dbReference>
<organism evidence="2 3">
    <name type="scientific">Armillaria borealis</name>
    <dbReference type="NCBI Taxonomy" id="47425"/>
    <lineage>
        <taxon>Eukaryota</taxon>
        <taxon>Fungi</taxon>
        <taxon>Dikarya</taxon>
        <taxon>Basidiomycota</taxon>
        <taxon>Agaricomycotina</taxon>
        <taxon>Agaricomycetes</taxon>
        <taxon>Agaricomycetidae</taxon>
        <taxon>Agaricales</taxon>
        <taxon>Marasmiineae</taxon>
        <taxon>Physalacriaceae</taxon>
        <taxon>Armillaria</taxon>
    </lineage>
</organism>
<evidence type="ECO:0000256" key="1">
    <source>
        <dbReference type="SAM" id="MobiDB-lite"/>
    </source>
</evidence>
<feature type="region of interest" description="Disordered" evidence="1">
    <location>
        <begin position="160"/>
        <end position="185"/>
    </location>
</feature>
<name>A0AA39J9C8_9AGAR</name>
<gene>
    <name evidence="2" type="ORF">EV421DRAFT_951151</name>
</gene>
<accession>A0AA39J9C8</accession>
<dbReference type="AlphaFoldDB" id="A0AA39J9C8"/>
<comment type="caution">
    <text evidence="2">The sequence shown here is derived from an EMBL/GenBank/DDBJ whole genome shotgun (WGS) entry which is preliminary data.</text>
</comment>
<reference evidence="2" key="1">
    <citation type="submission" date="2023-06" db="EMBL/GenBank/DDBJ databases">
        <authorList>
            <consortium name="Lawrence Berkeley National Laboratory"/>
            <person name="Ahrendt S."/>
            <person name="Sahu N."/>
            <person name="Indic B."/>
            <person name="Wong-Bajracharya J."/>
            <person name="Merenyi Z."/>
            <person name="Ke H.-M."/>
            <person name="Monk M."/>
            <person name="Kocsube S."/>
            <person name="Drula E."/>
            <person name="Lipzen A."/>
            <person name="Balint B."/>
            <person name="Henrissat B."/>
            <person name="Andreopoulos B."/>
            <person name="Martin F.M."/>
            <person name="Harder C.B."/>
            <person name="Rigling D."/>
            <person name="Ford K.L."/>
            <person name="Foster G.D."/>
            <person name="Pangilinan J."/>
            <person name="Papanicolaou A."/>
            <person name="Barry K."/>
            <person name="LaButti K."/>
            <person name="Viragh M."/>
            <person name="Koriabine M."/>
            <person name="Yan M."/>
            <person name="Riley R."/>
            <person name="Champramary S."/>
            <person name="Plett K.L."/>
            <person name="Tsai I.J."/>
            <person name="Slot J."/>
            <person name="Sipos G."/>
            <person name="Plett J."/>
            <person name="Nagy L.G."/>
            <person name="Grigoriev I.V."/>
        </authorList>
    </citation>
    <scope>NUCLEOTIDE SEQUENCE</scope>
    <source>
        <strain evidence="2">FPL87.14</strain>
    </source>
</reference>
<sequence length="201" mass="21968">MRLFEHSRSCTYCGSLAELLALVVRSTIPSSLVDIYSPIIRAQLTITALLSVTRTEVLFGGRGRSTISQHHCTMTRFSAPSRRVWPSIKVFCVVHLKLRELFLQSELRYKQRYTSSSLSIMTSYPSNVNNSSTTTVSSTQTLVPTKDYASAFADLQSKYGFGGNAPSPNPEPNTTQDASKKGKGNKALANLAGKYGFGGSQ</sequence>
<evidence type="ECO:0000313" key="3">
    <source>
        <dbReference type="Proteomes" id="UP001175226"/>
    </source>
</evidence>
<keyword evidence="3" id="KW-1185">Reference proteome</keyword>
<protein>
    <submittedName>
        <fullName evidence="2">Uncharacterized protein</fullName>
    </submittedName>
</protein>
<evidence type="ECO:0000313" key="2">
    <source>
        <dbReference type="EMBL" id="KAK0438561.1"/>
    </source>
</evidence>
<dbReference type="EMBL" id="JAUEPT010000042">
    <property type="protein sequence ID" value="KAK0438561.1"/>
    <property type="molecule type" value="Genomic_DNA"/>
</dbReference>
<proteinExistence type="predicted"/>